<dbReference type="PROSITE" id="PS50109">
    <property type="entry name" value="HIS_KIN"/>
    <property type="match status" value="1"/>
</dbReference>
<keyword evidence="9" id="KW-1185">Reference proteome</keyword>
<feature type="domain" description="Histidine kinase" evidence="7">
    <location>
        <begin position="21"/>
        <end position="201"/>
    </location>
</feature>
<dbReference type="InterPro" id="IPR050980">
    <property type="entry name" value="2C_sensor_his_kinase"/>
</dbReference>
<dbReference type="PANTHER" id="PTHR44936:SF9">
    <property type="entry name" value="SENSOR PROTEIN CREC"/>
    <property type="match status" value="1"/>
</dbReference>
<dbReference type="EMBL" id="BAAANE010000007">
    <property type="protein sequence ID" value="GAA1644475.1"/>
    <property type="molecule type" value="Genomic_DNA"/>
</dbReference>
<dbReference type="SMART" id="SM00387">
    <property type="entry name" value="HATPase_c"/>
    <property type="match status" value="1"/>
</dbReference>
<keyword evidence="3" id="KW-0597">Phosphoprotein</keyword>
<keyword evidence="5" id="KW-0418">Kinase</keyword>
<evidence type="ECO:0000256" key="4">
    <source>
        <dbReference type="ARBA" id="ARBA00022679"/>
    </source>
</evidence>
<keyword evidence="6" id="KW-0902">Two-component regulatory system</keyword>
<dbReference type="InterPro" id="IPR003594">
    <property type="entry name" value="HATPase_dom"/>
</dbReference>
<evidence type="ECO:0000256" key="1">
    <source>
        <dbReference type="ARBA" id="ARBA00000085"/>
    </source>
</evidence>
<dbReference type="Pfam" id="PF02518">
    <property type="entry name" value="HATPase_c"/>
    <property type="match status" value="1"/>
</dbReference>
<evidence type="ECO:0000256" key="2">
    <source>
        <dbReference type="ARBA" id="ARBA00012438"/>
    </source>
</evidence>
<evidence type="ECO:0000256" key="3">
    <source>
        <dbReference type="ARBA" id="ARBA00022553"/>
    </source>
</evidence>
<comment type="catalytic activity">
    <reaction evidence="1">
        <text>ATP + protein L-histidine = ADP + protein N-phospho-L-histidine.</text>
        <dbReference type="EC" id="2.7.13.3"/>
    </reaction>
</comment>
<evidence type="ECO:0000256" key="6">
    <source>
        <dbReference type="ARBA" id="ARBA00023012"/>
    </source>
</evidence>
<evidence type="ECO:0000259" key="7">
    <source>
        <dbReference type="PROSITE" id="PS50109"/>
    </source>
</evidence>
<sequence length="207" mass="21412">MNAVSVPESSDGENSATESARLCHDLRQYVAAGLLLSTTAPGREPGGQPLSLIHQQFEAISELLDAEGGHRVGVVNLTRLVAECAEVARVTYRAPVVTERSGPVLVRGDQALVRRAVGNMLDNACRAAGSTGTVSVQVEVNDESARVEVHDDGAGFGGISSGTGHGLQVVAAAVRACRGRLEISSGPGVGTSVRLCLPATRRPVRPA</sequence>
<dbReference type="InterPro" id="IPR004358">
    <property type="entry name" value="Sig_transdc_His_kin-like_C"/>
</dbReference>
<dbReference type="SUPFAM" id="SSF55874">
    <property type="entry name" value="ATPase domain of HSP90 chaperone/DNA topoisomerase II/histidine kinase"/>
    <property type="match status" value="1"/>
</dbReference>
<dbReference type="Proteomes" id="UP001501319">
    <property type="component" value="Unassembled WGS sequence"/>
</dbReference>
<evidence type="ECO:0000313" key="8">
    <source>
        <dbReference type="EMBL" id="GAA1644475.1"/>
    </source>
</evidence>
<dbReference type="CDD" id="cd00075">
    <property type="entry name" value="HATPase"/>
    <property type="match status" value="1"/>
</dbReference>
<dbReference type="InterPro" id="IPR036890">
    <property type="entry name" value="HATPase_C_sf"/>
</dbReference>
<dbReference type="EC" id="2.7.13.3" evidence="2"/>
<reference evidence="9" key="1">
    <citation type="journal article" date="2019" name="Int. J. Syst. Evol. Microbiol.">
        <title>The Global Catalogue of Microorganisms (GCM) 10K type strain sequencing project: providing services to taxonomists for standard genome sequencing and annotation.</title>
        <authorList>
            <consortium name="The Broad Institute Genomics Platform"/>
            <consortium name="The Broad Institute Genome Sequencing Center for Infectious Disease"/>
            <person name="Wu L."/>
            <person name="Ma J."/>
        </authorList>
    </citation>
    <scope>NUCLEOTIDE SEQUENCE [LARGE SCALE GENOMIC DNA]</scope>
    <source>
        <strain evidence="9">JCM 14306</strain>
    </source>
</reference>
<evidence type="ECO:0000256" key="5">
    <source>
        <dbReference type="ARBA" id="ARBA00022777"/>
    </source>
</evidence>
<keyword evidence="4" id="KW-0808">Transferase</keyword>
<proteinExistence type="predicted"/>
<protein>
    <recommendedName>
        <fullName evidence="2">histidine kinase</fullName>
        <ecNumber evidence="2">2.7.13.3</ecNumber>
    </recommendedName>
</protein>
<dbReference type="Gene3D" id="3.30.565.10">
    <property type="entry name" value="Histidine kinase-like ATPase, C-terminal domain"/>
    <property type="match status" value="1"/>
</dbReference>
<dbReference type="InterPro" id="IPR005467">
    <property type="entry name" value="His_kinase_dom"/>
</dbReference>
<dbReference type="PANTHER" id="PTHR44936">
    <property type="entry name" value="SENSOR PROTEIN CREC"/>
    <property type="match status" value="1"/>
</dbReference>
<name>A0ABP4RBE9_9ACTN</name>
<dbReference type="PRINTS" id="PR00344">
    <property type="entry name" value="BCTRLSENSOR"/>
</dbReference>
<comment type="caution">
    <text evidence="8">The sequence shown here is derived from an EMBL/GenBank/DDBJ whole genome shotgun (WGS) entry which is preliminary data.</text>
</comment>
<dbReference type="RefSeq" id="WP_344113106.1">
    <property type="nucleotide sequence ID" value="NZ_BAAANE010000007.1"/>
</dbReference>
<evidence type="ECO:0000313" key="9">
    <source>
        <dbReference type="Proteomes" id="UP001501319"/>
    </source>
</evidence>
<organism evidence="8 9">
    <name type="scientific">Kribbella alba</name>
    <dbReference type="NCBI Taxonomy" id="190197"/>
    <lineage>
        <taxon>Bacteria</taxon>
        <taxon>Bacillati</taxon>
        <taxon>Actinomycetota</taxon>
        <taxon>Actinomycetes</taxon>
        <taxon>Propionibacteriales</taxon>
        <taxon>Kribbellaceae</taxon>
        <taxon>Kribbella</taxon>
    </lineage>
</organism>
<accession>A0ABP4RBE9</accession>
<gene>
    <name evidence="8" type="ORF">GCM10009744_38880</name>
</gene>